<name>A0A0G1VS81_9BACT</name>
<accession>A0A0G1VS81</accession>
<dbReference type="EMBL" id="LCPZ01000002">
    <property type="protein sequence ID" value="KKW09373.1"/>
    <property type="molecule type" value="Genomic_DNA"/>
</dbReference>
<comment type="caution">
    <text evidence="1">The sequence shown here is derived from an EMBL/GenBank/DDBJ whole genome shotgun (WGS) entry which is preliminary data.</text>
</comment>
<dbReference type="Proteomes" id="UP000033965">
    <property type="component" value="Unassembled WGS sequence"/>
</dbReference>
<reference evidence="1 2" key="1">
    <citation type="journal article" date="2015" name="Nature">
        <title>rRNA introns, odd ribosomes, and small enigmatic genomes across a large radiation of phyla.</title>
        <authorList>
            <person name="Brown C.T."/>
            <person name="Hug L.A."/>
            <person name="Thomas B.C."/>
            <person name="Sharon I."/>
            <person name="Castelle C.J."/>
            <person name="Singh A."/>
            <person name="Wilkins M.J."/>
            <person name="Williams K.H."/>
            <person name="Banfield J.F."/>
        </authorList>
    </citation>
    <scope>NUCLEOTIDE SEQUENCE [LARGE SCALE GENOMIC DNA]</scope>
</reference>
<organism evidence="1 2">
    <name type="scientific">Candidatus Kaiserbacteria bacterium GW2011_GWA2_49_19</name>
    <dbReference type="NCBI Taxonomy" id="1618669"/>
    <lineage>
        <taxon>Bacteria</taxon>
        <taxon>Candidatus Kaiseribacteriota</taxon>
    </lineage>
</organism>
<evidence type="ECO:0008006" key="3">
    <source>
        <dbReference type="Google" id="ProtNLM"/>
    </source>
</evidence>
<proteinExistence type="predicted"/>
<evidence type="ECO:0000313" key="2">
    <source>
        <dbReference type="Proteomes" id="UP000033965"/>
    </source>
</evidence>
<protein>
    <recommendedName>
        <fullName evidence="3">DUF2283 domain-containing protein</fullName>
    </recommendedName>
</protein>
<evidence type="ECO:0000313" key="1">
    <source>
        <dbReference type="EMBL" id="KKW09373.1"/>
    </source>
</evidence>
<sequence length="73" mass="8121">MIKYFYDKEADVFYFSNGAPRVSDETIEVGGDILMRVSPRTKSVRGFTIFNASRRAQSAKIPASLPFSLVATV</sequence>
<dbReference type="AlphaFoldDB" id="A0A0G1VS81"/>
<gene>
    <name evidence="1" type="ORF">UY44_C0002G0013</name>
</gene>